<dbReference type="AlphaFoldDB" id="A0A919Q409"/>
<keyword evidence="2" id="KW-0812">Transmembrane</keyword>
<sequence length="647" mass="69335">MARTAGFVRRQLPGILALAALIVAYVIVQLPTASPAERAQIASTYAFKPMNIAMPSGFKQQTIRRVNQDYQHIDAWISSVGAGISMNDLDGDGLANDLCVTDPRIDQVVVTPAPGTGSTRYQPFALTPAGLPMNDVMAPMGCVPADLNEDGRMDLLVYLWGRTPIIYLAKEGATALSMAAYQPIEAVPPRSSTPGYTGPQWNTNAVVVDDFDGDGHDDVYVGNYFPESPVLDDKIDGGVAMNHSMSHGLNGGEDYFLRWTGSGTGSVAFQLVENALPRNVSKGWVLAAGATDVDGDMLPEMYLGHDFGPDRMMHNASTPGNIKFTVTEGTRTPLIPKSKVVGLDSFKGMGVDFGDLNGDGLYDMFVSNITTTFGIQESNFAFMSTAKDKSQVRADMTSGHAPWEDLSAPLGLAWSGWGWDLKIADFDNSGSPEVAQSTGFVKGDVNRWPLLQELATANDQVLQYPAWWPNVRAGDDVAGSQTLMFYAKGPDGYWSNVAGELGMSIPVPTRGIATGDADGDGKLDMAIARQWDEPVFYQNASTTKGGFLGLRLTHESSGDVMPGSPVVGAQVTVTMPDGSKQIGRVDGGSGHSGKRSSEVHFGLGDKATGPVQVNLCWRDRTGQIREQNLQLTPGWHNIQLGAQATER</sequence>
<evidence type="ECO:0000256" key="2">
    <source>
        <dbReference type="SAM" id="Phobius"/>
    </source>
</evidence>
<proteinExistence type="predicted"/>
<gene>
    <name evidence="4" type="ORF">Aph01nite_02170</name>
</gene>
<evidence type="ECO:0000313" key="4">
    <source>
        <dbReference type="EMBL" id="GIH21907.1"/>
    </source>
</evidence>
<dbReference type="Pfam" id="PF07593">
    <property type="entry name" value="UnbV_ASPIC"/>
    <property type="match status" value="1"/>
</dbReference>
<evidence type="ECO:0000259" key="3">
    <source>
        <dbReference type="Pfam" id="PF07593"/>
    </source>
</evidence>
<dbReference type="InterPro" id="IPR027039">
    <property type="entry name" value="Crtac1"/>
</dbReference>
<comment type="caution">
    <text evidence="4">The sequence shown here is derived from an EMBL/GenBank/DDBJ whole genome shotgun (WGS) entry which is preliminary data.</text>
</comment>
<dbReference type="SUPFAM" id="SSF69318">
    <property type="entry name" value="Integrin alpha N-terminal domain"/>
    <property type="match status" value="1"/>
</dbReference>
<dbReference type="Gene3D" id="2.130.10.130">
    <property type="entry name" value="Integrin alpha, N-terminal"/>
    <property type="match status" value="1"/>
</dbReference>
<keyword evidence="2" id="KW-0472">Membrane</keyword>
<accession>A0A919Q409</accession>
<dbReference type="PANTHER" id="PTHR16026:SF0">
    <property type="entry name" value="CARTILAGE ACIDIC PROTEIN 1"/>
    <property type="match status" value="1"/>
</dbReference>
<feature type="transmembrane region" description="Helical" evidence="2">
    <location>
        <begin position="12"/>
        <end position="30"/>
    </location>
</feature>
<protein>
    <submittedName>
        <fullName evidence="4">RNA-binding protein</fullName>
    </submittedName>
</protein>
<keyword evidence="5" id="KW-1185">Reference proteome</keyword>
<feature type="domain" description="ASPIC/UnbV" evidence="3">
    <location>
        <begin position="567"/>
        <end position="624"/>
    </location>
</feature>
<evidence type="ECO:0000256" key="1">
    <source>
        <dbReference type="SAM" id="MobiDB-lite"/>
    </source>
</evidence>
<keyword evidence="2" id="KW-1133">Transmembrane helix</keyword>
<dbReference type="InterPro" id="IPR011519">
    <property type="entry name" value="UnbV_ASPIC"/>
</dbReference>
<dbReference type="Proteomes" id="UP000640052">
    <property type="component" value="Unassembled WGS sequence"/>
</dbReference>
<feature type="region of interest" description="Disordered" evidence="1">
    <location>
        <begin position="577"/>
        <end position="604"/>
    </location>
</feature>
<dbReference type="InterPro" id="IPR028994">
    <property type="entry name" value="Integrin_alpha_N"/>
</dbReference>
<dbReference type="PANTHER" id="PTHR16026">
    <property type="entry name" value="CARTILAGE ACIDIC PROTEIN 1"/>
    <property type="match status" value="1"/>
</dbReference>
<reference evidence="4" key="1">
    <citation type="submission" date="2021-01" db="EMBL/GenBank/DDBJ databases">
        <title>Whole genome shotgun sequence of Acrocarpospora phusangensis NBRC 108782.</title>
        <authorList>
            <person name="Komaki H."/>
            <person name="Tamura T."/>
        </authorList>
    </citation>
    <scope>NUCLEOTIDE SEQUENCE</scope>
    <source>
        <strain evidence="4">NBRC 108782</strain>
    </source>
</reference>
<dbReference type="EMBL" id="BOOA01000001">
    <property type="protein sequence ID" value="GIH21907.1"/>
    <property type="molecule type" value="Genomic_DNA"/>
</dbReference>
<evidence type="ECO:0000313" key="5">
    <source>
        <dbReference type="Proteomes" id="UP000640052"/>
    </source>
</evidence>
<dbReference type="RefSeq" id="WP_204038773.1">
    <property type="nucleotide sequence ID" value="NZ_BOOA01000001.1"/>
</dbReference>
<organism evidence="4 5">
    <name type="scientific">Acrocarpospora phusangensis</name>
    <dbReference type="NCBI Taxonomy" id="1070424"/>
    <lineage>
        <taxon>Bacteria</taxon>
        <taxon>Bacillati</taxon>
        <taxon>Actinomycetota</taxon>
        <taxon>Actinomycetes</taxon>
        <taxon>Streptosporangiales</taxon>
        <taxon>Streptosporangiaceae</taxon>
        <taxon>Acrocarpospora</taxon>
    </lineage>
</organism>
<name>A0A919Q409_9ACTN</name>